<proteinExistence type="predicted"/>
<dbReference type="RefSeq" id="WP_126194440.1">
    <property type="nucleotide sequence ID" value="NZ_CP085954.1"/>
</dbReference>
<gene>
    <name evidence="1" type="ORF">NCTC10741_00086</name>
</gene>
<dbReference type="Proteomes" id="UP000271626">
    <property type="component" value="Chromosome"/>
</dbReference>
<reference evidence="1 2" key="1">
    <citation type="submission" date="2018-12" db="EMBL/GenBank/DDBJ databases">
        <authorList>
            <consortium name="Pathogen Informatics"/>
        </authorList>
    </citation>
    <scope>NUCLEOTIDE SEQUENCE [LARGE SCALE GENOMIC DNA]</scope>
    <source>
        <strain evidence="1 2">NCTC10741</strain>
    </source>
</reference>
<protein>
    <submittedName>
        <fullName evidence="1">Uncharacterized protein</fullName>
    </submittedName>
</protein>
<dbReference type="EMBL" id="LR131273">
    <property type="protein sequence ID" value="VDR36991.1"/>
    <property type="molecule type" value="Genomic_DNA"/>
</dbReference>
<dbReference type="AlphaFoldDB" id="A0A3P8L3R5"/>
<name>A0A3P8L3R5_TSUPA</name>
<sequence length="134" mass="14576">MSAVEDRLAATLAKHQFSYFNEVDCRCGWVADLGDCSLAQAHAAHVAAVIASSDDLAVIELPKPNEREDDDTATTWGEAYNNLQVGVHDEYADQVQVWVDYEPIEPWSPREAVEFASHLLAAAKAAEGVTSDGE</sequence>
<evidence type="ECO:0000313" key="2">
    <source>
        <dbReference type="Proteomes" id="UP000271626"/>
    </source>
</evidence>
<organism evidence="1 2">
    <name type="scientific">Tsukamurella paurometabola</name>
    <name type="common">Corynebacterium paurometabolum</name>
    <dbReference type="NCBI Taxonomy" id="2061"/>
    <lineage>
        <taxon>Bacteria</taxon>
        <taxon>Bacillati</taxon>
        <taxon>Actinomycetota</taxon>
        <taxon>Actinomycetes</taxon>
        <taxon>Mycobacteriales</taxon>
        <taxon>Tsukamurellaceae</taxon>
        <taxon>Tsukamurella</taxon>
    </lineage>
</organism>
<evidence type="ECO:0000313" key="1">
    <source>
        <dbReference type="EMBL" id="VDR36991.1"/>
    </source>
</evidence>
<accession>A0A3P8L3R5</accession>